<dbReference type="PROSITE" id="PS50166">
    <property type="entry name" value="IMPORTIN_B_NT"/>
    <property type="match status" value="1"/>
</dbReference>
<dbReference type="GO" id="GO:0000056">
    <property type="term" value="P:ribosomal small subunit export from nucleus"/>
    <property type="evidence" value="ECO:0007669"/>
    <property type="project" value="TreeGrafter"/>
</dbReference>
<dbReference type="SUPFAM" id="SSF48371">
    <property type="entry name" value="ARM repeat"/>
    <property type="match status" value="1"/>
</dbReference>
<dbReference type="PANTHER" id="PTHR11223:SF2">
    <property type="entry name" value="EXPORTIN-1"/>
    <property type="match status" value="1"/>
</dbReference>
<dbReference type="GeneID" id="25336159"/>
<keyword evidence="4" id="KW-1185">Reference proteome</keyword>
<feature type="domain" description="Importin N-terminal" evidence="2">
    <location>
        <begin position="44"/>
        <end position="110"/>
    </location>
</feature>
<sequence>MQTLTDPRALLDPNLPFNEAAVNLLDRVVAAMFLSNDSVERDVAHRVLGEFKNMPNAWTHVAFILNVSKDPNTKFFALQILEATITTRWNVLPETERNGIKAFVTSLVIQLAGDEEKQNTEKHFINKVNENLIEIVKREWPERWPSFIPEICRSCRSSQNLCENNLRILNMLSEEVFDYAFLRNHRETIVEPYDRNTNKTTCIDTLKLLVAISGAGHDETFQICLDFWFSFAETLLHEVHQEAKVLRLSCLLMQKRQEQRNAEGPLLLSVEPEGSLSPAELSWRVKAYGEVLNEVRGVLINRMAKPQEVYIQFDQETGEVTRDYEVDTAEVSLYNTMRCTQVLLTNLGQMETQRLMLSVLHMEVRGAACSSSTHTGACSSTWS</sequence>
<protein>
    <submittedName>
        <fullName evidence="3">Exportin1, related</fullName>
    </submittedName>
</protein>
<dbReference type="GO" id="GO:0031267">
    <property type="term" value="F:small GTPase binding"/>
    <property type="evidence" value="ECO:0007669"/>
    <property type="project" value="InterPro"/>
</dbReference>
<dbReference type="AlphaFoldDB" id="U6MA50"/>
<dbReference type="GO" id="GO:0005634">
    <property type="term" value="C:nucleus"/>
    <property type="evidence" value="ECO:0007669"/>
    <property type="project" value="TreeGrafter"/>
</dbReference>
<dbReference type="RefSeq" id="XP_013336022.1">
    <property type="nucleotide sequence ID" value="XM_013480568.1"/>
</dbReference>
<dbReference type="GO" id="GO:0005737">
    <property type="term" value="C:cytoplasm"/>
    <property type="evidence" value="ECO:0007669"/>
    <property type="project" value="TreeGrafter"/>
</dbReference>
<dbReference type="InterPro" id="IPR011989">
    <property type="entry name" value="ARM-like"/>
</dbReference>
<gene>
    <name evidence="3" type="ORF">EMWEY_00021730</name>
</gene>
<name>U6MA50_EIMMA</name>
<evidence type="ECO:0000256" key="1">
    <source>
        <dbReference type="ARBA" id="ARBA00009466"/>
    </source>
</evidence>
<dbReference type="VEuPathDB" id="ToxoDB:EMWEY_00021730"/>
<comment type="similarity">
    <text evidence="1">Belongs to the exportin family.</text>
</comment>
<dbReference type="InterPro" id="IPR045065">
    <property type="entry name" value="XPO1/5"/>
</dbReference>
<organism evidence="3 4">
    <name type="scientific">Eimeria maxima</name>
    <name type="common">Coccidian parasite</name>
    <dbReference type="NCBI Taxonomy" id="5804"/>
    <lineage>
        <taxon>Eukaryota</taxon>
        <taxon>Sar</taxon>
        <taxon>Alveolata</taxon>
        <taxon>Apicomplexa</taxon>
        <taxon>Conoidasida</taxon>
        <taxon>Coccidia</taxon>
        <taxon>Eucoccidiorida</taxon>
        <taxon>Eimeriorina</taxon>
        <taxon>Eimeriidae</taxon>
        <taxon>Eimeria</taxon>
    </lineage>
</organism>
<dbReference type="Gene3D" id="1.25.10.10">
    <property type="entry name" value="Leucine-rich Repeat Variant"/>
    <property type="match status" value="2"/>
</dbReference>
<dbReference type="EMBL" id="HG720346">
    <property type="protein sequence ID" value="CDJ59374.1"/>
    <property type="molecule type" value="Genomic_DNA"/>
</dbReference>
<dbReference type="GO" id="GO:0006611">
    <property type="term" value="P:protein export from nucleus"/>
    <property type="evidence" value="ECO:0007669"/>
    <property type="project" value="InterPro"/>
</dbReference>
<dbReference type="Pfam" id="PF18784">
    <property type="entry name" value="CRM1_repeat_2"/>
    <property type="match status" value="1"/>
</dbReference>
<dbReference type="PANTHER" id="PTHR11223">
    <property type="entry name" value="EXPORTIN 1/5"/>
    <property type="match status" value="1"/>
</dbReference>
<dbReference type="SMART" id="SM00913">
    <property type="entry name" value="IBN_N"/>
    <property type="match status" value="1"/>
</dbReference>
<dbReference type="InterPro" id="IPR016024">
    <property type="entry name" value="ARM-type_fold"/>
</dbReference>
<evidence type="ECO:0000313" key="3">
    <source>
        <dbReference type="EMBL" id="CDJ59374.1"/>
    </source>
</evidence>
<evidence type="ECO:0000313" key="4">
    <source>
        <dbReference type="Proteomes" id="UP000030763"/>
    </source>
</evidence>
<evidence type="ECO:0000259" key="2">
    <source>
        <dbReference type="PROSITE" id="PS50166"/>
    </source>
</evidence>
<dbReference type="Pfam" id="PF03810">
    <property type="entry name" value="IBN_N"/>
    <property type="match status" value="1"/>
</dbReference>
<dbReference type="GO" id="GO:0005049">
    <property type="term" value="F:nuclear export signal receptor activity"/>
    <property type="evidence" value="ECO:0007669"/>
    <property type="project" value="InterPro"/>
</dbReference>
<proteinExistence type="inferred from homology"/>
<reference evidence="3" key="1">
    <citation type="submission" date="2013-10" db="EMBL/GenBank/DDBJ databases">
        <title>Genomic analysis of the causative agents of coccidiosis in chickens.</title>
        <authorList>
            <person name="Reid A.J."/>
            <person name="Blake D."/>
            <person name="Billington K."/>
            <person name="Browne H."/>
            <person name="Dunn M."/>
            <person name="Hung S."/>
            <person name="Kawahara F."/>
            <person name="Miranda-Saavedra D."/>
            <person name="Mourier T."/>
            <person name="Nagra H."/>
            <person name="Otto T.D."/>
            <person name="Rawlings N."/>
            <person name="Sanchez A."/>
            <person name="Sanders M."/>
            <person name="Subramaniam C."/>
            <person name="Tay Y."/>
            <person name="Dear P."/>
            <person name="Doerig C."/>
            <person name="Gruber A."/>
            <person name="Parkinson J."/>
            <person name="Shirley M."/>
            <person name="Wan K.L."/>
            <person name="Berriman M."/>
            <person name="Tomley F."/>
            <person name="Pain A."/>
        </authorList>
    </citation>
    <scope>NUCLEOTIDE SEQUENCE [LARGE SCALE GENOMIC DNA]</scope>
    <source>
        <strain evidence="3">Weybridge</strain>
    </source>
</reference>
<accession>U6MA50</accession>
<dbReference type="OrthoDB" id="27218at2759"/>
<dbReference type="InterPro" id="IPR001494">
    <property type="entry name" value="Importin-beta_N"/>
</dbReference>
<dbReference type="Pfam" id="PF08389">
    <property type="entry name" value="Xpo1"/>
    <property type="match status" value="1"/>
</dbReference>
<dbReference type="InterPro" id="IPR041235">
    <property type="entry name" value="Exp1_repeat_2"/>
</dbReference>
<dbReference type="GO" id="GO:0000055">
    <property type="term" value="P:ribosomal large subunit export from nucleus"/>
    <property type="evidence" value="ECO:0007669"/>
    <property type="project" value="TreeGrafter"/>
</dbReference>
<dbReference type="InterPro" id="IPR013598">
    <property type="entry name" value="Exportin-1/Importin-b-like"/>
</dbReference>
<reference evidence="3" key="2">
    <citation type="submission" date="2013-10" db="EMBL/GenBank/DDBJ databases">
        <authorList>
            <person name="Aslett M."/>
        </authorList>
    </citation>
    <scope>NUCLEOTIDE SEQUENCE [LARGE SCALE GENOMIC DNA]</scope>
    <source>
        <strain evidence="3">Weybridge</strain>
    </source>
</reference>
<dbReference type="Proteomes" id="UP000030763">
    <property type="component" value="Unassembled WGS sequence"/>
</dbReference>